<keyword evidence="4" id="KW-1185">Reference proteome</keyword>
<protein>
    <recommendedName>
        <fullName evidence="2">WIYLD domain-containing protein</fullName>
    </recommendedName>
</protein>
<reference evidence="3" key="1">
    <citation type="submission" date="2023-10" db="EMBL/GenBank/DDBJ databases">
        <title>Chromosome-level genome of the transformable northern wattle, Acacia crassicarpa.</title>
        <authorList>
            <person name="Massaro I."/>
            <person name="Sinha N.R."/>
            <person name="Poethig S."/>
            <person name="Leichty A.R."/>
        </authorList>
    </citation>
    <scope>NUCLEOTIDE SEQUENCE</scope>
    <source>
        <strain evidence="3">Acra3RX</strain>
        <tissue evidence="3">Leaf</tissue>
    </source>
</reference>
<feature type="compositionally biased region" description="Basic and acidic residues" evidence="1">
    <location>
        <begin position="77"/>
        <end position="89"/>
    </location>
</feature>
<evidence type="ECO:0000313" key="3">
    <source>
        <dbReference type="EMBL" id="KAK4277854.1"/>
    </source>
</evidence>
<feature type="domain" description="WIYLD" evidence="2">
    <location>
        <begin position="16"/>
        <end position="74"/>
    </location>
</feature>
<organism evidence="3 4">
    <name type="scientific">Acacia crassicarpa</name>
    <name type="common">northern wattle</name>
    <dbReference type="NCBI Taxonomy" id="499986"/>
    <lineage>
        <taxon>Eukaryota</taxon>
        <taxon>Viridiplantae</taxon>
        <taxon>Streptophyta</taxon>
        <taxon>Embryophyta</taxon>
        <taxon>Tracheophyta</taxon>
        <taxon>Spermatophyta</taxon>
        <taxon>Magnoliopsida</taxon>
        <taxon>eudicotyledons</taxon>
        <taxon>Gunneridae</taxon>
        <taxon>Pentapetalae</taxon>
        <taxon>rosids</taxon>
        <taxon>fabids</taxon>
        <taxon>Fabales</taxon>
        <taxon>Fabaceae</taxon>
        <taxon>Caesalpinioideae</taxon>
        <taxon>mimosoid clade</taxon>
        <taxon>Acacieae</taxon>
        <taxon>Acacia</taxon>
    </lineage>
</organism>
<dbReference type="PANTHER" id="PTHR34271">
    <property type="entry name" value="NUCLEOLAR HISTONE METHYLTRANSFERASE-RELATED PROTEIN"/>
    <property type="match status" value="1"/>
</dbReference>
<dbReference type="Proteomes" id="UP001293593">
    <property type="component" value="Unassembled WGS sequence"/>
</dbReference>
<gene>
    <name evidence="3" type="ORF">QN277_015784</name>
</gene>
<evidence type="ECO:0000313" key="4">
    <source>
        <dbReference type="Proteomes" id="UP001293593"/>
    </source>
</evidence>
<name>A0AAE1MTR0_9FABA</name>
<feature type="compositionally biased region" description="Basic and acidic residues" evidence="1">
    <location>
        <begin position="278"/>
        <end position="301"/>
    </location>
</feature>
<evidence type="ECO:0000259" key="2">
    <source>
        <dbReference type="Pfam" id="PF10440"/>
    </source>
</evidence>
<feature type="region of interest" description="Disordered" evidence="1">
    <location>
        <begin position="482"/>
        <end position="510"/>
    </location>
</feature>
<dbReference type="InterPro" id="IPR043017">
    <property type="entry name" value="WIYLD_dom_sf"/>
</dbReference>
<dbReference type="Gene3D" id="1.10.8.850">
    <property type="entry name" value="Histone-lysine N methyltransferase , C-terminal domain-like"/>
    <property type="match status" value="1"/>
</dbReference>
<sequence length="510" mass="57682">MASRPRGRRKNNHAPGNTRIDAALDAMRPYGFDERLVRETVKELLDVYGGTQGWPFIEEASYKLLIETMLSKQQISSEEKDNNARREGETVTSVAPSTCANCEAGSSNLADQDSLLVADPQTNDAQVSASLGNLEFDGVASTQFQVEAENERISVDNAIGINNRNVDAKKVRLPVIRSSQPCDNVPPEICKPCYGWIENDIDDGISTQFRVEAENKRMSMDKSFERNIKIVDAKQVRPPVIQSSQPRDNYPIKRHNPSNGQIESDINDEISTQFRVEAENKRMSRDKSIGSKHTKNVDAKQVRPPVIQSSQPRDNVAIKRHKPSYGWIESDINDEVPTQFQVEAENKRISWDKSIGSKHTKNVDAKQVRPPVIQSSRPRDNVAIKRHKPSYGRIESDINDEVQTQLRVEAENKRMSVDKSIGSNIKNVDAMQMRPPVIQQSQPRDNIAIKRLQPCHGWISSDTSDEDLIRLPMPPLPEELIKSLRQNGAPQSGRRRRRNRWDEKPDNVMS</sequence>
<dbReference type="PANTHER" id="PTHR34271:SF1">
    <property type="entry name" value="NUCLEOLAR HISTONE METHYLTRANSFERASE-RELATED PROTEIN"/>
    <property type="match status" value="1"/>
</dbReference>
<feature type="compositionally biased region" description="Basic and acidic residues" evidence="1">
    <location>
        <begin position="500"/>
        <end position="510"/>
    </location>
</feature>
<feature type="region of interest" description="Disordered" evidence="1">
    <location>
        <begin position="74"/>
        <end position="93"/>
    </location>
</feature>
<feature type="region of interest" description="Disordered" evidence="1">
    <location>
        <begin position="241"/>
        <end position="264"/>
    </location>
</feature>
<evidence type="ECO:0000256" key="1">
    <source>
        <dbReference type="SAM" id="MobiDB-lite"/>
    </source>
</evidence>
<comment type="caution">
    <text evidence="3">The sequence shown here is derived from an EMBL/GenBank/DDBJ whole genome shotgun (WGS) entry which is preliminary data.</text>
</comment>
<proteinExistence type="predicted"/>
<accession>A0AAE1MTR0</accession>
<feature type="region of interest" description="Disordered" evidence="1">
    <location>
        <begin position="278"/>
        <end position="303"/>
    </location>
</feature>
<dbReference type="Pfam" id="PF10440">
    <property type="entry name" value="WIYLD"/>
    <property type="match status" value="1"/>
</dbReference>
<dbReference type="AlphaFoldDB" id="A0AAE1MTR0"/>
<dbReference type="EMBL" id="JAWXYG010000003">
    <property type="protein sequence ID" value="KAK4277854.1"/>
    <property type="molecule type" value="Genomic_DNA"/>
</dbReference>
<dbReference type="InterPro" id="IPR018848">
    <property type="entry name" value="WIYLD_domain"/>
</dbReference>